<comment type="subcellular location">
    <subcellularLocation>
        <location evidence="1">Membrane</location>
        <topology evidence="1">Multi-pass membrane protein</topology>
    </subcellularLocation>
</comment>
<keyword evidence="8" id="KW-1185">Reference proteome</keyword>
<protein>
    <recommendedName>
        <fullName evidence="9">DUF300-domain-containing protein</fullName>
    </recommendedName>
</protein>
<dbReference type="OrthoDB" id="5348404at2759"/>
<evidence type="ECO:0000256" key="4">
    <source>
        <dbReference type="ARBA" id="ARBA00023136"/>
    </source>
</evidence>
<evidence type="ECO:0000313" key="7">
    <source>
        <dbReference type="EMBL" id="KAF2488685.1"/>
    </source>
</evidence>
<evidence type="ECO:0000256" key="5">
    <source>
        <dbReference type="SAM" id="MobiDB-lite"/>
    </source>
</evidence>
<proteinExistence type="predicted"/>
<dbReference type="InterPro" id="IPR005178">
    <property type="entry name" value="Ostalpha/TMEM184C"/>
</dbReference>
<evidence type="ECO:0000256" key="2">
    <source>
        <dbReference type="ARBA" id="ARBA00022692"/>
    </source>
</evidence>
<dbReference type="Proteomes" id="UP000799750">
    <property type="component" value="Unassembled WGS sequence"/>
</dbReference>
<feature type="transmembrane region" description="Helical" evidence="6">
    <location>
        <begin position="6"/>
        <end position="24"/>
    </location>
</feature>
<organism evidence="7 8">
    <name type="scientific">Lophium mytilinum</name>
    <dbReference type="NCBI Taxonomy" id="390894"/>
    <lineage>
        <taxon>Eukaryota</taxon>
        <taxon>Fungi</taxon>
        <taxon>Dikarya</taxon>
        <taxon>Ascomycota</taxon>
        <taxon>Pezizomycotina</taxon>
        <taxon>Dothideomycetes</taxon>
        <taxon>Pleosporomycetidae</taxon>
        <taxon>Mytilinidiales</taxon>
        <taxon>Mytilinidiaceae</taxon>
        <taxon>Lophium</taxon>
    </lineage>
</organism>
<dbReference type="GO" id="GO:0016020">
    <property type="term" value="C:membrane"/>
    <property type="evidence" value="ECO:0007669"/>
    <property type="project" value="UniProtKB-SubCell"/>
</dbReference>
<feature type="region of interest" description="Disordered" evidence="5">
    <location>
        <begin position="325"/>
        <end position="400"/>
    </location>
</feature>
<evidence type="ECO:0000256" key="1">
    <source>
        <dbReference type="ARBA" id="ARBA00004141"/>
    </source>
</evidence>
<feature type="transmembrane region" description="Helical" evidence="6">
    <location>
        <begin position="199"/>
        <end position="219"/>
    </location>
</feature>
<evidence type="ECO:0000256" key="3">
    <source>
        <dbReference type="ARBA" id="ARBA00022989"/>
    </source>
</evidence>
<dbReference type="SMART" id="SM01417">
    <property type="entry name" value="Solute_trans_a"/>
    <property type="match status" value="1"/>
</dbReference>
<dbReference type="PANTHER" id="PTHR23423">
    <property type="entry name" value="ORGANIC SOLUTE TRANSPORTER-RELATED"/>
    <property type="match status" value="1"/>
</dbReference>
<evidence type="ECO:0008006" key="9">
    <source>
        <dbReference type="Google" id="ProtNLM"/>
    </source>
</evidence>
<feature type="transmembrane region" description="Helical" evidence="6">
    <location>
        <begin position="36"/>
        <end position="57"/>
    </location>
</feature>
<evidence type="ECO:0000313" key="8">
    <source>
        <dbReference type="Proteomes" id="UP000799750"/>
    </source>
</evidence>
<feature type="transmembrane region" description="Helical" evidence="6">
    <location>
        <begin position="157"/>
        <end position="178"/>
    </location>
</feature>
<reference evidence="7" key="1">
    <citation type="journal article" date="2020" name="Stud. Mycol.">
        <title>101 Dothideomycetes genomes: a test case for predicting lifestyles and emergence of pathogens.</title>
        <authorList>
            <person name="Haridas S."/>
            <person name="Albert R."/>
            <person name="Binder M."/>
            <person name="Bloem J."/>
            <person name="Labutti K."/>
            <person name="Salamov A."/>
            <person name="Andreopoulos B."/>
            <person name="Baker S."/>
            <person name="Barry K."/>
            <person name="Bills G."/>
            <person name="Bluhm B."/>
            <person name="Cannon C."/>
            <person name="Castanera R."/>
            <person name="Culley D."/>
            <person name="Daum C."/>
            <person name="Ezra D."/>
            <person name="Gonzalez J."/>
            <person name="Henrissat B."/>
            <person name="Kuo A."/>
            <person name="Liang C."/>
            <person name="Lipzen A."/>
            <person name="Lutzoni F."/>
            <person name="Magnuson J."/>
            <person name="Mondo S."/>
            <person name="Nolan M."/>
            <person name="Ohm R."/>
            <person name="Pangilinan J."/>
            <person name="Park H.-J."/>
            <person name="Ramirez L."/>
            <person name="Alfaro M."/>
            <person name="Sun H."/>
            <person name="Tritt A."/>
            <person name="Yoshinaga Y."/>
            <person name="Zwiers L.-H."/>
            <person name="Turgeon B."/>
            <person name="Goodwin S."/>
            <person name="Spatafora J."/>
            <person name="Crous P."/>
            <person name="Grigoriev I."/>
        </authorList>
    </citation>
    <scope>NUCLEOTIDE SEQUENCE</scope>
    <source>
        <strain evidence="7">CBS 269.34</strain>
    </source>
</reference>
<keyword evidence="4 6" id="KW-0472">Membrane</keyword>
<name>A0A6A6Q8P0_9PEZI</name>
<feature type="transmembrane region" description="Helical" evidence="6">
    <location>
        <begin position="125"/>
        <end position="145"/>
    </location>
</feature>
<gene>
    <name evidence="7" type="ORF">BU16DRAFT_497207</name>
</gene>
<feature type="compositionally biased region" description="Basic and acidic residues" evidence="5">
    <location>
        <begin position="325"/>
        <end position="334"/>
    </location>
</feature>
<dbReference type="EMBL" id="MU004202">
    <property type="protein sequence ID" value="KAF2488685.1"/>
    <property type="molecule type" value="Genomic_DNA"/>
</dbReference>
<evidence type="ECO:0000256" key="6">
    <source>
        <dbReference type="SAM" id="Phobius"/>
    </source>
</evidence>
<feature type="transmembrane region" description="Helical" evidence="6">
    <location>
        <begin position="69"/>
        <end position="87"/>
    </location>
</feature>
<feature type="transmembrane region" description="Helical" evidence="6">
    <location>
        <begin position="231"/>
        <end position="255"/>
    </location>
</feature>
<sequence>MESISWVCVALTTISALFLIWKHLHRYTCPKEQRQNVRIIFMPVASCVLELMSIIFYTDSIYLSPLKETYQGFCIAALYLLYVEYMCPDEQIRDAYFNGVVNKTRKGETISGGSLAWFNRTWIMVFQYPLMKTIFCIIEIATQAANKYCMNTLSPKYAHIWLLLADNILISLAISSVLRFFGRFKKEMDPKHHALAKLLCFKGIVFFQFFQMIIFGFATFKPTKTLTFDDIYYGIPATLTCLEATIFSFLFHFGFRSRVYHTDTRPDAYRMPTWRAILDAMNLSDIIRGSIHATVLLTQKRSPTGHGFGQGPKRQRTHEMDDMAREPLKTEESRSTSPPAPDAYAELATRPQSYGETHAYGDLAEQQSLGYDDYRAGGAEGRLSRDPSPGRLPQAPRDMV</sequence>
<keyword evidence="2 6" id="KW-0812">Transmembrane</keyword>
<accession>A0A6A6Q8P0</accession>
<dbReference type="Pfam" id="PF03619">
    <property type="entry name" value="Solute_trans_a"/>
    <property type="match status" value="1"/>
</dbReference>
<keyword evidence="3 6" id="KW-1133">Transmembrane helix</keyword>
<dbReference type="AlphaFoldDB" id="A0A6A6Q8P0"/>